<protein>
    <submittedName>
        <fullName evidence="1">Type III secretion system protein</fullName>
    </submittedName>
</protein>
<proteinExistence type="predicted"/>
<evidence type="ECO:0000313" key="1">
    <source>
        <dbReference type="EMBL" id="AKJ32079.1"/>
    </source>
</evidence>
<evidence type="ECO:0000313" key="2">
    <source>
        <dbReference type="Proteomes" id="UP000035352"/>
    </source>
</evidence>
<reference evidence="1 2" key="1">
    <citation type="submission" date="2015-05" db="EMBL/GenBank/DDBJ databases">
        <authorList>
            <person name="Tang B."/>
            <person name="Yu Y."/>
        </authorList>
    </citation>
    <scope>NUCLEOTIDE SEQUENCE [LARGE SCALE GENOMIC DNA]</scope>
    <source>
        <strain evidence="1 2">DSM 7029</strain>
    </source>
</reference>
<name>A0A0G3BRM3_9BURK</name>
<dbReference type="InterPro" id="IPR009510">
    <property type="entry name" value="T3SS_K"/>
</dbReference>
<keyword evidence="2" id="KW-1185">Reference proteome</keyword>
<dbReference type="Proteomes" id="UP000035352">
    <property type="component" value="Chromosome"/>
</dbReference>
<dbReference type="Pfam" id="PF06578">
    <property type="entry name" value="YscK"/>
    <property type="match status" value="1"/>
</dbReference>
<dbReference type="AlphaFoldDB" id="A0A0G3BRM3"/>
<dbReference type="STRING" id="413882.AAW51_5388"/>
<accession>A0A0G3BRM3</accession>
<dbReference type="RefSeq" id="WP_238947702.1">
    <property type="nucleotide sequence ID" value="NZ_CP011371.1"/>
</dbReference>
<dbReference type="KEGG" id="pbh:AAW51_5388"/>
<gene>
    <name evidence="1" type="ORF">AAW51_5388</name>
</gene>
<sequence>MDLVRLVTRFNLHPELDLHPSWLPTSWPVRHRRVQRYGPGGQAVLAELLRRRQPEGVDYNFDSRLKRLVLLDAASLRRLAAYCGLCAHLPLLRVRGGLAHQLRRQARRYDDDAVEFVLERVPQLTALKMSSTSLQERPIAAGRVIVNRGYRLLRSLVASEGEAVLQRLQHKLPRRVSLLPAPALQAQQQQQLVELLLLCIVPERVPQWDWLF</sequence>
<organism evidence="1 2">
    <name type="scientific">Caldimonas brevitalea</name>
    <dbReference type="NCBI Taxonomy" id="413882"/>
    <lineage>
        <taxon>Bacteria</taxon>
        <taxon>Pseudomonadati</taxon>
        <taxon>Pseudomonadota</taxon>
        <taxon>Betaproteobacteria</taxon>
        <taxon>Burkholderiales</taxon>
        <taxon>Sphaerotilaceae</taxon>
        <taxon>Caldimonas</taxon>
    </lineage>
</organism>
<dbReference type="EMBL" id="CP011371">
    <property type="protein sequence ID" value="AKJ32079.1"/>
    <property type="molecule type" value="Genomic_DNA"/>
</dbReference>